<keyword evidence="1" id="KW-1133">Transmembrane helix</keyword>
<keyword evidence="1" id="KW-0812">Transmembrane</keyword>
<dbReference type="AlphaFoldDB" id="A0A1I1VLX0"/>
<accession>A0A1I1VLX0</accession>
<dbReference type="STRING" id="640948.SAMN05216238_104336"/>
<dbReference type="Proteomes" id="UP000199474">
    <property type="component" value="Unassembled WGS sequence"/>
</dbReference>
<gene>
    <name evidence="2" type="ORF">SAMN05216238_104336</name>
</gene>
<proteinExistence type="predicted"/>
<dbReference type="OrthoDB" id="2969985at2"/>
<protein>
    <submittedName>
        <fullName evidence="2">Uncharacterized protein</fullName>
    </submittedName>
</protein>
<keyword evidence="1" id="KW-0472">Membrane</keyword>
<keyword evidence="3" id="KW-1185">Reference proteome</keyword>
<feature type="transmembrane region" description="Helical" evidence="1">
    <location>
        <begin position="79"/>
        <end position="100"/>
    </location>
</feature>
<organism evidence="2 3">
    <name type="scientific">Lentibacillus persicus</name>
    <dbReference type="NCBI Taxonomy" id="640948"/>
    <lineage>
        <taxon>Bacteria</taxon>
        <taxon>Bacillati</taxon>
        <taxon>Bacillota</taxon>
        <taxon>Bacilli</taxon>
        <taxon>Bacillales</taxon>
        <taxon>Bacillaceae</taxon>
        <taxon>Lentibacillus</taxon>
    </lineage>
</organism>
<feature type="transmembrane region" description="Helical" evidence="1">
    <location>
        <begin position="51"/>
        <end position="73"/>
    </location>
</feature>
<evidence type="ECO:0000313" key="2">
    <source>
        <dbReference type="EMBL" id="SFD84006.1"/>
    </source>
</evidence>
<sequence>MVGWQAVYAWGTSLVDAVDYAYVVIIIATALMYYLIQPVIIWLIQSKAVRLLNYVITSFIILLFLFAGIELTAAFKMKWLASGLHSLAIFGGCLVAGRLIKFAFRKKIKRA</sequence>
<feature type="transmembrane region" description="Helical" evidence="1">
    <location>
        <begin position="20"/>
        <end position="44"/>
    </location>
</feature>
<reference evidence="3" key="1">
    <citation type="submission" date="2016-10" db="EMBL/GenBank/DDBJ databases">
        <authorList>
            <person name="Varghese N."/>
            <person name="Submissions S."/>
        </authorList>
    </citation>
    <scope>NUCLEOTIDE SEQUENCE [LARGE SCALE GENOMIC DNA]</scope>
    <source>
        <strain evidence="3">DSM 22530</strain>
    </source>
</reference>
<name>A0A1I1VLX0_9BACI</name>
<evidence type="ECO:0000256" key="1">
    <source>
        <dbReference type="SAM" id="Phobius"/>
    </source>
</evidence>
<evidence type="ECO:0000313" key="3">
    <source>
        <dbReference type="Proteomes" id="UP000199474"/>
    </source>
</evidence>
<dbReference type="EMBL" id="FOMR01000004">
    <property type="protein sequence ID" value="SFD84006.1"/>
    <property type="molecule type" value="Genomic_DNA"/>
</dbReference>